<feature type="transmembrane region" description="Helical" evidence="7">
    <location>
        <begin position="137"/>
        <end position="155"/>
    </location>
</feature>
<dbReference type="PANTHER" id="PTHR30353">
    <property type="entry name" value="INNER MEMBRANE PROTEIN DEDA-RELATED"/>
    <property type="match status" value="1"/>
</dbReference>
<dbReference type="GO" id="GO:0005886">
    <property type="term" value="C:plasma membrane"/>
    <property type="evidence" value="ECO:0007669"/>
    <property type="project" value="UniProtKB-SubCell"/>
</dbReference>
<organism evidence="9 10">
    <name type="scientific">Catenuloplanes indicus</name>
    <dbReference type="NCBI Taxonomy" id="137267"/>
    <lineage>
        <taxon>Bacteria</taxon>
        <taxon>Bacillati</taxon>
        <taxon>Actinomycetota</taxon>
        <taxon>Actinomycetes</taxon>
        <taxon>Micromonosporales</taxon>
        <taxon>Micromonosporaceae</taxon>
        <taxon>Catenuloplanes</taxon>
    </lineage>
</organism>
<evidence type="ECO:0000256" key="3">
    <source>
        <dbReference type="ARBA" id="ARBA00022475"/>
    </source>
</evidence>
<dbReference type="Pfam" id="PF09335">
    <property type="entry name" value="VTT_dom"/>
    <property type="match status" value="1"/>
</dbReference>
<reference evidence="9 10" key="1">
    <citation type="submission" date="2023-07" db="EMBL/GenBank/DDBJ databases">
        <title>Sequencing the genomes of 1000 actinobacteria strains.</title>
        <authorList>
            <person name="Klenk H.-P."/>
        </authorList>
    </citation>
    <scope>NUCLEOTIDE SEQUENCE [LARGE SCALE GENOMIC DNA]</scope>
    <source>
        <strain evidence="9 10">DSM 44709</strain>
    </source>
</reference>
<comment type="caution">
    <text evidence="9">The sequence shown here is derived from an EMBL/GenBank/DDBJ whole genome shotgun (WGS) entry which is preliminary data.</text>
</comment>
<keyword evidence="6 7" id="KW-0472">Membrane</keyword>
<proteinExistence type="inferred from homology"/>
<dbReference type="PANTHER" id="PTHR30353:SF0">
    <property type="entry name" value="TRANSMEMBRANE PROTEIN"/>
    <property type="match status" value="1"/>
</dbReference>
<feature type="domain" description="VTT" evidence="8">
    <location>
        <begin position="38"/>
        <end position="148"/>
    </location>
</feature>
<keyword evidence="3 7" id="KW-1003">Cell membrane</keyword>
<evidence type="ECO:0000256" key="4">
    <source>
        <dbReference type="ARBA" id="ARBA00022692"/>
    </source>
</evidence>
<feature type="transmembrane region" description="Helical" evidence="7">
    <location>
        <begin position="161"/>
        <end position="179"/>
    </location>
</feature>
<sequence length="187" mass="19596">MTFGLGALVSLFGVVAFGAVLPVVPTGAAVSGAAALAAHENPVMVVLVVLAGALGAYLGDLATYALCRWGGEALARRLRWLRGNARLDRLGTELRSREVPVLLVSRLVPGGRIPMLLAASVIGVTWRTFLYANAPACLLWSAVYASVGMLGGTVFPRPWEGVVAAIVLVVVVTQVAGWVHRRREATA</sequence>
<gene>
    <name evidence="9" type="ORF">J2S42_006147</name>
</gene>
<dbReference type="Proteomes" id="UP001240236">
    <property type="component" value="Unassembled WGS sequence"/>
</dbReference>
<comment type="similarity">
    <text evidence="2 7">Belongs to the DedA family.</text>
</comment>
<evidence type="ECO:0000256" key="5">
    <source>
        <dbReference type="ARBA" id="ARBA00022989"/>
    </source>
</evidence>
<evidence type="ECO:0000256" key="7">
    <source>
        <dbReference type="RuleBase" id="RU367016"/>
    </source>
</evidence>
<comment type="subcellular location">
    <subcellularLocation>
        <location evidence="1 7">Cell membrane</location>
        <topology evidence="1 7">Multi-pass membrane protein</topology>
    </subcellularLocation>
</comment>
<keyword evidence="5 7" id="KW-1133">Transmembrane helix</keyword>
<comment type="caution">
    <text evidence="7">Lacks conserved residue(s) required for the propagation of feature annotation.</text>
</comment>
<evidence type="ECO:0000256" key="1">
    <source>
        <dbReference type="ARBA" id="ARBA00004651"/>
    </source>
</evidence>
<protein>
    <submittedName>
        <fullName evidence="9">Membrane protein DedA with SNARE-associated domain</fullName>
    </submittedName>
</protein>
<dbReference type="RefSeq" id="WP_307244740.1">
    <property type="nucleotide sequence ID" value="NZ_JAUSUZ010000001.1"/>
</dbReference>
<evidence type="ECO:0000256" key="6">
    <source>
        <dbReference type="ARBA" id="ARBA00023136"/>
    </source>
</evidence>
<dbReference type="EMBL" id="JAUSUZ010000001">
    <property type="protein sequence ID" value="MDQ0369478.1"/>
    <property type="molecule type" value="Genomic_DNA"/>
</dbReference>
<accession>A0AAE3W3U7</accession>
<dbReference type="InterPro" id="IPR032816">
    <property type="entry name" value="VTT_dom"/>
</dbReference>
<evidence type="ECO:0000259" key="8">
    <source>
        <dbReference type="Pfam" id="PF09335"/>
    </source>
</evidence>
<feature type="transmembrane region" description="Helical" evidence="7">
    <location>
        <begin position="43"/>
        <end position="67"/>
    </location>
</feature>
<name>A0AAE3W3U7_9ACTN</name>
<keyword evidence="4 7" id="KW-0812">Transmembrane</keyword>
<keyword evidence="10" id="KW-1185">Reference proteome</keyword>
<evidence type="ECO:0000256" key="2">
    <source>
        <dbReference type="ARBA" id="ARBA00010792"/>
    </source>
</evidence>
<dbReference type="AlphaFoldDB" id="A0AAE3W3U7"/>
<evidence type="ECO:0000313" key="10">
    <source>
        <dbReference type="Proteomes" id="UP001240236"/>
    </source>
</evidence>
<dbReference type="InterPro" id="IPR032818">
    <property type="entry name" value="DedA-like"/>
</dbReference>
<evidence type="ECO:0000313" key="9">
    <source>
        <dbReference type="EMBL" id="MDQ0369478.1"/>
    </source>
</evidence>